<feature type="region of interest" description="Disordered" evidence="1">
    <location>
        <begin position="92"/>
        <end position="116"/>
    </location>
</feature>
<feature type="compositionally biased region" description="Polar residues" evidence="1">
    <location>
        <begin position="372"/>
        <end position="393"/>
    </location>
</feature>
<feature type="region of interest" description="Disordered" evidence="1">
    <location>
        <begin position="198"/>
        <end position="407"/>
    </location>
</feature>
<dbReference type="Proteomes" id="UP001430356">
    <property type="component" value="Unassembled WGS sequence"/>
</dbReference>
<keyword evidence="3" id="KW-1185">Reference proteome</keyword>
<dbReference type="InterPro" id="IPR038156">
    <property type="entry name" value="PCS_N_sf"/>
</dbReference>
<evidence type="ECO:0000313" key="3">
    <source>
        <dbReference type="Proteomes" id="UP001430356"/>
    </source>
</evidence>
<feature type="compositionally biased region" description="Low complexity" evidence="1">
    <location>
        <begin position="223"/>
        <end position="233"/>
    </location>
</feature>
<feature type="compositionally biased region" description="Gly residues" evidence="1">
    <location>
        <begin position="278"/>
        <end position="289"/>
    </location>
</feature>
<proteinExistence type="predicted"/>
<name>A0AAW0ETC6_9TRYP</name>
<protein>
    <submittedName>
        <fullName evidence="2">Uncharacterized protein</fullName>
    </submittedName>
</protein>
<feature type="compositionally biased region" description="Low complexity" evidence="1">
    <location>
        <begin position="333"/>
        <end position="351"/>
    </location>
</feature>
<feature type="region of interest" description="Disordered" evidence="1">
    <location>
        <begin position="16"/>
        <end position="55"/>
    </location>
</feature>
<dbReference type="InterPro" id="IPR038765">
    <property type="entry name" value="Papain-like_cys_pep_sf"/>
</dbReference>
<feature type="compositionally biased region" description="Low complexity" evidence="1">
    <location>
        <begin position="22"/>
        <end position="36"/>
    </location>
</feature>
<evidence type="ECO:0000313" key="2">
    <source>
        <dbReference type="EMBL" id="KAK7196959.1"/>
    </source>
</evidence>
<dbReference type="EMBL" id="JAECZO010000091">
    <property type="protein sequence ID" value="KAK7196959.1"/>
    <property type="molecule type" value="Genomic_DNA"/>
</dbReference>
<feature type="compositionally biased region" description="Gly residues" evidence="1">
    <location>
        <begin position="395"/>
        <end position="404"/>
    </location>
</feature>
<reference evidence="2 3" key="1">
    <citation type="journal article" date="2021" name="MBio">
        <title>A New Model Trypanosomatid, Novymonas esmeraldas: Genomic Perception of Its 'Candidatus Pandoraea novymonadis' Endosymbiont.</title>
        <authorList>
            <person name="Zakharova A."/>
            <person name="Saura A."/>
            <person name="Butenko A."/>
            <person name="Podesvova L."/>
            <person name="Warmusova S."/>
            <person name="Kostygov A.Y."/>
            <person name="Nenarokova A."/>
            <person name="Lukes J."/>
            <person name="Opperdoes F.R."/>
            <person name="Yurchenko V."/>
        </authorList>
    </citation>
    <scope>NUCLEOTIDE SEQUENCE [LARGE SCALE GENOMIC DNA]</scope>
    <source>
        <strain evidence="2 3">E262AT.01</strain>
    </source>
</reference>
<sequence length="1505" mass="160735">MSSSYVVPATAAIAGQAPVQHAKAATVGARPAAAAPVLPPTGSPSRTTPPSNAAHMKRMPRITLHPTTRVASVPVSPAPAYGDAAASNGNGYRAVSVPRAGPTSPTSVSQARSDDQHAVAAVQAAYEKTEAHLHAIEKKLTQLQEELQRSPSPHHSGRAQTALAPISACGTPASNRSTNAPAAHHHLQPIPSATTASTLTAVPSSPASKPATAAPTPTPTPQKPAGAAAAAVVREPRGSLHPRFSIDDTNVLESPNDSSGTNSASDDDDDSNSSSSSSGGGGGGGGGGNASLPVGVRQSVGKPARPPAPAPPSSTARVATDKVDGAGSPVRQGFGFAGAAAPAPHGPSASTGSGGGGGRRGIKMTGEDAGVSQRSASPLAGSLSSTATSQSTRRVGGGGGGGAVVGTETGEMMSVGRQFRRVSSEVGTAAESAAYLSVGGAGTNAPDNAKAVDGHTSVTRRQASAVKHAREHFFAPIARFADVLPRAETGQFSKHDVEKLLLPGAPCSWLCCASLAISYVSGVPTPVEKVLRANRMGAHSISLPAITLAELFDVVNDYIHTRFHRHTAYNGHCASDEFDEDEEAAQFLSEAELTQLSNIHCEMATFDAAVLDPESSEDIHGMGEHPPIVNLAQFRKELVQHLSEEKSIYIFNYDPYMMEQEQLRVRSNMCDTEEESAAVMAGARYTIHTGGVFGILLSFDPVKHEARLLTPHLTADQHPLRFFDDAKDADADEDEEDLGHTRRDLHRFAGAFANLVLEEQVVSLQALYEAVQQVDNYSRLSRGFVRVFTSETFAHKVPSMFPLFVLDGSSAGGLMTSVLDVKVAPHVLGLAMLHHLSVTFLLTDSARRKQSSRNLLSKANVCDVKLRGIPLTKVCQQLRLPLSMIVCASNKNSISTAFVWYHLFLQQLQIHQDVRIGLVSPARRDGAEDGQPNITDSEFLEHLQLVMKSQSVMLISFDVNVALNVRIDARDEPAHFAIVIGVDEARGIVRLADVNVKRFRKTWHIPISRLYDAVMGYGYMVASKDKKVIKALGGKQYQEAALSCARNFLPPPAPAAYQRFEYPSRPYPLTVLADAVERLGFAGTNVERFLNFCGFHISYFLSRDLPLEGAAQVVQNFSHYALDDAVSVSTTHYDYYEDNPPPASASSASASDYPVRTEADLLAAIQHAIADPARRKLIVKYDVGVLQMNLAVWNGNDGSSFAFVMDYEAPTKMVVLSDASPSSFYRSFACPLTALYTAVCSWDSVDLRARGTILLTTEVSQEWMYEDTKGYDMAHALVHHPFKPTFSAACSCLALAATEMMMNIETPTLLGGAPISFEDDEKKKYKRYNNIFSAEDFLYATPSFSIHDWRTASVEGLDVVSMGNNAFTKLRLPLRAVSVLEDGEEEEGRVSDATALLRACSGVSGLLTITLVAYDTAVLHGVPGASVGLVNRVFVVADVEDEEDGETKTRPIVPGAPANSVGSVQLLEGDPCRWGACFERSAEELLRAVKGVYRVEEVEEEDDEE</sequence>
<organism evidence="2 3">
    <name type="scientific">Novymonas esmeraldas</name>
    <dbReference type="NCBI Taxonomy" id="1808958"/>
    <lineage>
        <taxon>Eukaryota</taxon>
        <taxon>Discoba</taxon>
        <taxon>Euglenozoa</taxon>
        <taxon>Kinetoplastea</taxon>
        <taxon>Metakinetoplastina</taxon>
        <taxon>Trypanosomatida</taxon>
        <taxon>Trypanosomatidae</taxon>
        <taxon>Novymonas</taxon>
    </lineage>
</organism>
<feature type="compositionally biased region" description="Low complexity" evidence="1">
    <location>
        <begin position="200"/>
        <end position="215"/>
    </location>
</feature>
<dbReference type="Gene3D" id="3.90.70.30">
    <property type="entry name" value="Phytochelatin synthase, N-terminal domain"/>
    <property type="match status" value="1"/>
</dbReference>
<gene>
    <name evidence="2" type="ORF">NESM_000638800</name>
</gene>
<accession>A0AAW0ETC6</accession>
<evidence type="ECO:0000256" key="1">
    <source>
        <dbReference type="SAM" id="MobiDB-lite"/>
    </source>
</evidence>
<comment type="caution">
    <text evidence="2">The sequence shown here is derived from an EMBL/GenBank/DDBJ whole genome shotgun (WGS) entry which is preliminary data.</text>
</comment>
<dbReference type="SUPFAM" id="SSF54001">
    <property type="entry name" value="Cysteine proteinases"/>
    <property type="match status" value="2"/>
</dbReference>